<evidence type="ECO:0000256" key="2">
    <source>
        <dbReference type="ARBA" id="ARBA00009170"/>
    </source>
</evidence>
<feature type="domain" description="Mitochondrial outer membrane transport complex Sam37/metaxin N-terminal" evidence="8">
    <location>
        <begin position="102"/>
        <end position="222"/>
    </location>
</feature>
<dbReference type="SUPFAM" id="SSF47616">
    <property type="entry name" value="GST C-terminal domain-like"/>
    <property type="match status" value="1"/>
</dbReference>
<accession>A0A8D8RLM3</accession>
<evidence type="ECO:0000256" key="3">
    <source>
        <dbReference type="ARBA" id="ARBA00022448"/>
    </source>
</evidence>
<dbReference type="EMBL" id="HBUF01163899">
    <property type="protein sequence ID" value="CAG6650772.1"/>
    <property type="molecule type" value="Transcribed_RNA"/>
</dbReference>
<evidence type="ECO:0000256" key="7">
    <source>
        <dbReference type="ARBA" id="ARBA00023136"/>
    </source>
</evidence>
<dbReference type="InterPro" id="IPR033468">
    <property type="entry name" value="Metaxin_GST"/>
</dbReference>
<dbReference type="CDD" id="cd03211">
    <property type="entry name" value="GST_C_Metaxin2"/>
    <property type="match status" value="1"/>
</dbReference>
<comment type="subcellular location">
    <subcellularLocation>
        <location evidence="1">Mitochondrion outer membrane</location>
    </subcellularLocation>
</comment>
<dbReference type="Gene3D" id="1.20.1050.10">
    <property type="match status" value="1"/>
</dbReference>
<organism evidence="10">
    <name type="scientific">Cacopsylla melanoneura</name>
    <dbReference type="NCBI Taxonomy" id="428564"/>
    <lineage>
        <taxon>Eukaryota</taxon>
        <taxon>Metazoa</taxon>
        <taxon>Ecdysozoa</taxon>
        <taxon>Arthropoda</taxon>
        <taxon>Hexapoda</taxon>
        <taxon>Insecta</taxon>
        <taxon>Pterygota</taxon>
        <taxon>Neoptera</taxon>
        <taxon>Paraneoptera</taxon>
        <taxon>Hemiptera</taxon>
        <taxon>Sternorrhyncha</taxon>
        <taxon>Psylloidea</taxon>
        <taxon>Psyllidae</taxon>
        <taxon>Psyllinae</taxon>
        <taxon>Cacopsylla</taxon>
    </lineage>
</organism>
<evidence type="ECO:0000313" key="10">
    <source>
        <dbReference type="EMBL" id="CAG6650772.1"/>
    </source>
</evidence>
<dbReference type="SFLD" id="SFLDG01180">
    <property type="entry name" value="SUF1"/>
    <property type="match status" value="1"/>
</dbReference>
<evidence type="ECO:0000256" key="6">
    <source>
        <dbReference type="ARBA" id="ARBA00023128"/>
    </source>
</evidence>
<dbReference type="PANTHER" id="PTHR12289">
    <property type="entry name" value="METAXIN RELATED"/>
    <property type="match status" value="1"/>
</dbReference>
<dbReference type="EMBL" id="HBUF01163900">
    <property type="protein sequence ID" value="CAG6650773.1"/>
    <property type="molecule type" value="Transcribed_RNA"/>
</dbReference>
<comment type="similarity">
    <text evidence="2">Belongs to the metaxin family.</text>
</comment>
<evidence type="ECO:0000256" key="5">
    <source>
        <dbReference type="ARBA" id="ARBA00022927"/>
    </source>
</evidence>
<sequence length="320" mass="37287">MSDKRKCKQISYQKIFRHEKRLDFSKNSKKETKVLQQRLNIVIFFIKYRRLLGRKKMPSDHQASTSSSFDLDSESREVWPANVKLYQPYEVEQILLPDNAHCLAVQAYLKMAGLKYAVDFRKNAEYMSPSNRVPFIRVGHFLIAELDPIVKFTQNKGWSLSGELDESAKSDMRAYMSLVTTVLVNAEHYITWCDPVTYHEVTKVRHGAVAPWPLNIFLTYKKKITTQNRLKALEWLQKSLNEVYADVDKCCQSLSERLENNNFFFKDRPTELDALVFGHIYAILTTPLPNNRLAATIRAYPNLVDHCTRIEEAYFKKTDS</sequence>
<protein>
    <submittedName>
        <fullName evidence="10">Metaxin-2</fullName>
    </submittedName>
</protein>
<evidence type="ECO:0000259" key="9">
    <source>
        <dbReference type="Pfam" id="PF17171"/>
    </source>
</evidence>
<dbReference type="Pfam" id="PF10568">
    <property type="entry name" value="Tom37"/>
    <property type="match status" value="1"/>
</dbReference>
<evidence type="ECO:0000256" key="4">
    <source>
        <dbReference type="ARBA" id="ARBA00022787"/>
    </source>
</evidence>
<dbReference type="GO" id="GO:0007005">
    <property type="term" value="P:mitochondrion organization"/>
    <property type="evidence" value="ECO:0007669"/>
    <property type="project" value="TreeGrafter"/>
</dbReference>
<evidence type="ECO:0000256" key="1">
    <source>
        <dbReference type="ARBA" id="ARBA00004294"/>
    </source>
</evidence>
<keyword evidence="6" id="KW-0496">Mitochondrion</keyword>
<dbReference type="PANTHER" id="PTHR12289:SF38">
    <property type="entry name" value="METAXIN-2"/>
    <property type="match status" value="1"/>
</dbReference>
<dbReference type="InterPro" id="IPR019564">
    <property type="entry name" value="Sam37/metaxin_N"/>
</dbReference>
<evidence type="ECO:0000259" key="8">
    <source>
        <dbReference type="Pfam" id="PF10568"/>
    </source>
</evidence>
<keyword evidence="3" id="KW-0813">Transport</keyword>
<dbReference type="InterPro" id="IPR050931">
    <property type="entry name" value="Mito_Protein_Transport_Metaxin"/>
</dbReference>
<name>A0A8D8RLM3_9HEMI</name>
<reference evidence="10" key="1">
    <citation type="submission" date="2021-05" db="EMBL/GenBank/DDBJ databases">
        <authorList>
            <person name="Alioto T."/>
            <person name="Alioto T."/>
            <person name="Gomez Garrido J."/>
        </authorList>
    </citation>
    <scope>NUCLEOTIDE SEQUENCE</scope>
</reference>
<dbReference type="InterPro" id="IPR040079">
    <property type="entry name" value="Glutathione_S-Trfase"/>
</dbReference>
<dbReference type="SFLD" id="SFLDS00019">
    <property type="entry name" value="Glutathione_Transferase_(cytos"/>
    <property type="match status" value="1"/>
</dbReference>
<dbReference type="GO" id="GO:0015031">
    <property type="term" value="P:protein transport"/>
    <property type="evidence" value="ECO:0007669"/>
    <property type="project" value="UniProtKB-KW"/>
</dbReference>
<dbReference type="AlphaFoldDB" id="A0A8D8RLM3"/>
<keyword evidence="7" id="KW-0472">Membrane</keyword>
<dbReference type="GO" id="GO:0001401">
    <property type="term" value="C:SAM complex"/>
    <property type="evidence" value="ECO:0007669"/>
    <property type="project" value="InterPro"/>
</dbReference>
<dbReference type="InterPro" id="IPR036282">
    <property type="entry name" value="Glutathione-S-Trfase_C_sf"/>
</dbReference>
<feature type="domain" description="Metaxin glutathione S-transferase" evidence="9">
    <location>
        <begin position="248"/>
        <end position="310"/>
    </location>
</feature>
<dbReference type="Pfam" id="PF17171">
    <property type="entry name" value="GST_C_6"/>
    <property type="match status" value="1"/>
</dbReference>
<proteinExistence type="inferred from homology"/>
<keyword evidence="5" id="KW-0653">Protein transport</keyword>
<keyword evidence="4" id="KW-1000">Mitochondrion outer membrane</keyword>